<sequence length="558" mass="64064">MNQLTDKPEWRRKVFDETIIKRWKNEIVNDHGPQFRREPLAGKAQGFTIQCIDELQEKAKMFEETGMVMVLDVEALVIKSDSIVEEELRLALISAVKPLEEVPNDDKFKDWHPGSDGKVLNLVHPSLFPLVYGRTKVRSHGEIGLKDCLIAAGSGEVAPQPDNEETVHSSTFYYARKSHLWSKKFQWLPCEIKFVGDEVKITSYINNLHPLRHEHLYSVIEKFIGKALPLWSCGIQRLDNGIGPRISIEKLGFEYVEDDKEGTLPGDMELEQNLPDDRHREKSEGSDEDIEDSDSEMDRSEDSELEDRLLCMPQPRAFRPTDPNEWPSDDFLRKKYAKEGLQVIIKLANIMLTPEKPRYGGGSWHVEGQLNEKICATALYYYDCENVTDSYLAFRGQIDTEDLHEMPGQGDYGYLEYLFDIEQHSDAMQDRGRVLTRQGRLLSFPNVFQHRVAPFSLVDPSKPGHRKILALFLVDPGERIISTANVPPQQKDWWAETLRDTGALSVLPTELFEAVIDEVVDPMDLEEAKELRLELMDERKGLQETFGNDLNTFNFCEH</sequence>
<dbReference type="OrthoDB" id="415532at2759"/>
<protein>
    <submittedName>
        <fullName evidence="4">Uncharacterized protein</fullName>
    </submittedName>
</protein>
<reference evidence="4 5" key="1">
    <citation type="journal article" date="2012" name="Eukaryot. Cell">
        <title>Genome sequence of the fungus Glarea lozoyensis: the first genome sequence of a species from the Helotiaceae family.</title>
        <authorList>
            <person name="Youssar L."/>
            <person name="Gruening B.A."/>
            <person name="Erxleben A."/>
            <person name="Guenther S."/>
            <person name="Huettel W."/>
        </authorList>
    </citation>
    <scope>NUCLEOTIDE SEQUENCE [LARGE SCALE GENOMIC DNA]</scope>
    <source>
        <strain evidence="5">ATCC 74030 / MF5533</strain>
    </source>
</reference>
<dbReference type="PANTHER" id="PTHR33119:SF1">
    <property type="entry name" value="FE2OG DIOXYGENASE DOMAIN-CONTAINING PROTEIN"/>
    <property type="match status" value="1"/>
</dbReference>
<evidence type="ECO:0000313" key="4">
    <source>
        <dbReference type="EMBL" id="EHL01617.1"/>
    </source>
</evidence>
<feature type="domain" description="DUF4246" evidence="3">
    <location>
        <begin position="1"/>
        <end position="26"/>
    </location>
</feature>
<feature type="compositionally biased region" description="Acidic residues" evidence="1">
    <location>
        <begin position="286"/>
        <end position="295"/>
    </location>
</feature>
<keyword evidence="5" id="KW-1185">Reference proteome</keyword>
<feature type="region of interest" description="Disordered" evidence="1">
    <location>
        <begin position="262"/>
        <end position="306"/>
    </location>
</feature>
<dbReference type="Proteomes" id="UP000005446">
    <property type="component" value="Unassembled WGS sequence"/>
</dbReference>
<dbReference type="PANTHER" id="PTHR33119">
    <property type="entry name" value="IFI3P"/>
    <property type="match status" value="1"/>
</dbReference>
<feature type="domain" description="DUF4246" evidence="2">
    <location>
        <begin position="51"/>
        <end position="496"/>
    </location>
</feature>
<feature type="compositionally biased region" description="Basic and acidic residues" evidence="1">
    <location>
        <begin position="275"/>
        <end position="285"/>
    </location>
</feature>
<organism evidence="4 5">
    <name type="scientific">Glarea lozoyensis (strain ATCC 74030 / MF5533)</name>
    <dbReference type="NCBI Taxonomy" id="1104152"/>
    <lineage>
        <taxon>Eukaryota</taxon>
        <taxon>Fungi</taxon>
        <taxon>Dikarya</taxon>
        <taxon>Ascomycota</taxon>
        <taxon>Pezizomycotina</taxon>
        <taxon>Leotiomycetes</taxon>
        <taxon>Helotiales</taxon>
        <taxon>Helotiaceae</taxon>
        <taxon>Glarea</taxon>
    </lineage>
</organism>
<proteinExistence type="predicted"/>
<dbReference type="InterPro" id="IPR025340">
    <property type="entry name" value="DUF4246"/>
</dbReference>
<dbReference type="InterPro" id="IPR049192">
    <property type="entry name" value="DUF4246_C"/>
</dbReference>
<dbReference type="InParanoid" id="H0EI96"/>
<evidence type="ECO:0000313" key="5">
    <source>
        <dbReference type="Proteomes" id="UP000005446"/>
    </source>
</evidence>
<name>H0EI96_GLAL7</name>
<evidence type="ECO:0000259" key="3">
    <source>
        <dbReference type="Pfam" id="PF21666"/>
    </source>
</evidence>
<dbReference type="Pfam" id="PF21666">
    <property type="entry name" value="DUF4246_N"/>
    <property type="match status" value="1"/>
</dbReference>
<feature type="compositionally biased region" description="Basic and acidic residues" evidence="1">
    <location>
        <begin position="296"/>
        <end position="306"/>
    </location>
</feature>
<gene>
    <name evidence="4" type="ORF">M7I_2249</name>
</gene>
<dbReference type="EMBL" id="AGUE01000047">
    <property type="protein sequence ID" value="EHL01617.1"/>
    <property type="molecule type" value="Genomic_DNA"/>
</dbReference>
<evidence type="ECO:0000259" key="2">
    <source>
        <dbReference type="Pfam" id="PF14033"/>
    </source>
</evidence>
<dbReference type="HOGENOM" id="CLU_012066_2_0_1"/>
<dbReference type="AlphaFoldDB" id="H0EI96"/>
<evidence type="ECO:0000256" key="1">
    <source>
        <dbReference type="SAM" id="MobiDB-lite"/>
    </source>
</evidence>
<accession>H0EI96</accession>
<dbReference type="InterPro" id="IPR049207">
    <property type="entry name" value="DUF4246_N"/>
</dbReference>
<dbReference type="Pfam" id="PF14033">
    <property type="entry name" value="DUF4246"/>
    <property type="match status" value="1"/>
</dbReference>
<comment type="caution">
    <text evidence="4">The sequence shown here is derived from an EMBL/GenBank/DDBJ whole genome shotgun (WGS) entry which is preliminary data.</text>
</comment>